<sequence length="70" mass="7513">MDDWLYALYCLSGVLFFYLVTSACLQRHTGEVDDQASLIPFADDPAVARRVEAATGKPVPAVAPDAALKA</sequence>
<evidence type="ECO:0000313" key="2">
    <source>
        <dbReference type="EMBL" id="SUQ62881.1"/>
    </source>
</evidence>
<dbReference type="Proteomes" id="UP000255177">
    <property type="component" value="Unassembled WGS sequence"/>
</dbReference>
<dbReference type="RefSeq" id="WP_233673448.1">
    <property type="nucleotide sequence ID" value="NZ_CBCSFG010000013.1"/>
</dbReference>
<dbReference type="AlphaFoldDB" id="A0A380T066"/>
<proteinExistence type="predicted"/>
<evidence type="ECO:0000313" key="3">
    <source>
        <dbReference type="Proteomes" id="UP000255177"/>
    </source>
</evidence>
<gene>
    <name evidence="2" type="ORF">CCOS864_02330</name>
</gene>
<evidence type="ECO:0000256" key="1">
    <source>
        <dbReference type="SAM" id="Phobius"/>
    </source>
</evidence>
<dbReference type="EMBL" id="UIDD01000007">
    <property type="protein sequence ID" value="SUQ62881.1"/>
    <property type="molecule type" value="Genomic_DNA"/>
</dbReference>
<protein>
    <recommendedName>
        <fullName evidence="4">Cbb3-type cytochrome oxidase component FixQ family protein</fullName>
    </recommendedName>
</protein>
<organism evidence="2 3">
    <name type="scientific">Pseudomonas wadenswilerensis</name>
    <dbReference type="NCBI Taxonomy" id="1785161"/>
    <lineage>
        <taxon>Bacteria</taxon>
        <taxon>Pseudomonadati</taxon>
        <taxon>Pseudomonadota</taxon>
        <taxon>Gammaproteobacteria</taxon>
        <taxon>Pseudomonadales</taxon>
        <taxon>Pseudomonadaceae</taxon>
        <taxon>Pseudomonas</taxon>
    </lineage>
</organism>
<accession>A0A380T066</accession>
<feature type="transmembrane region" description="Helical" evidence="1">
    <location>
        <begin position="6"/>
        <end position="25"/>
    </location>
</feature>
<evidence type="ECO:0008006" key="4">
    <source>
        <dbReference type="Google" id="ProtNLM"/>
    </source>
</evidence>
<keyword evidence="1" id="KW-1133">Transmembrane helix</keyword>
<reference evidence="3" key="1">
    <citation type="submission" date="2018-07" db="EMBL/GenBank/DDBJ databases">
        <authorList>
            <person name="Blom J."/>
        </authorList>
    </citation>
    <scope>NUCLEOTIDE SEQUENCE [LARGE SCALE GENOMIC DNA]</scope>
    <source>
        <strain evidence="3">CCOS 864</strain>
    </source>
</reference>
<keyword evidence="1" id="KW-0812">Transmembrane</keyword>
<name>A0A380T066_9PSED</name>
<keyword evidence="1" id="KW-0472">Membrane</keyword>
<keyword evidence="3" id="KW-1185">Reference proteome</keyword>